<name>A0A388L675_CHABU</name>
<dbReference type="Proteomes" id="UP000265515">
    <property type="component" value="Unassembled WGS sequence"/>
</dbReference>
<dbReference type="Gramene" id="GBG77811">
    <property type="protein sequence ID" value="GBG77811"/>
    <property type="gene ID" value="CBR_g25742"/>
</dbReference>
<dbReference type="PANTHER" id="PTHR32166">
    <property type="entry name" value="OSJNBA0013A04.12 PROTEIN"/>
    <property type="match status" value="1"/>
</dbReference>
<comment type="caution">
    <text evidence="3">The sequence shown here is derived from an EMBL/GenBank/DDBJ whole genome shotgun (WGS) entry which is preliminary data.</text>
</comment>
<dbReference type="EMBL" id="BFEA01000277">
    <property type="protein sequence ID" value="GBG77811.1"/>
    <property type="molecule type" value="Genomic_DNA"/>
</dbReference>
<feature type="domain" description="DUF659" evidence="2">
    <location>
        <begin position="234"/>
        <end position="375"/>
    </location>
</feature>
<feature type="compositionally biased region" description="Acidic residues" evidence="1">
    <location>
        <begin position="683"/>
        <end position="697"/>
    </location>
</feature>
<keyword evidence="4" id="KW-1185">Reference proteome</keyword>
<reference evidence="3 4" key="1">
    <citation type="journal article" date="2018" name="Cell">
        <title>The Chara Genome: Secondary Complexity and Implications for Plant Terrestrialization.</title>
        <authorList>
            <person name="Nishiyama T."/>
            <person name="Sakayama H."/>
            <person name="Vries J.D."/>
            <person name="Buschmann H."/>
            <person name="Saint-Marcoux D."/>
            <person name="Ullrich K.K."/>
            <person name="Haas F.B."/>
            <person name="Vanderstraeten L."/>
            <person name="Becker D."/>
            <person name="Lang D."/>
            <person name="Vosolsobe S."/>
            <person name="Rombauts S."/>
            <person name="Wilhelmsson P.K.I."/>
            <person name="Janitza P."/>
            <person name="Kern R."/>
            <person name="Heyl A."/>
            <person name="Rumpler F."/>
            <person name="Villalobos L.I.A.C."/>
            <person name="Clay J.M."/>
            <person name="Skokan R."/>
            <person name="Toyoda A."/>
            <person name="Suzuki Y."/>
            <person name="Kagoshima H."/>
            <person name="Schijlen E."/>
            <person name="Tajeshwar N."/>
            <person name="Catarino B."/>
            <person name="Hetherington A.J."/>
            <person name="Saltykova A."/>
            <person name="Bonnot C."/>
            <person name="Breuninger H."/>
            <person name="Symeonidi A."/>
            <person name="Radhakrishnan G.V."/>
            <person name="Van Nieuwerburgh F."/>
            <person name="Deforce D."/>
            <person name="Chang C."/>
            <person name="Karol K.G."/>
            <person name="Hedrich R."/>
            <person name="Ulvskov P."/>
            <person name="Glockner G."/>
            <person name="Delwiche C.F."/>
            <person name="Petrasek J."/>
            <person name="Van de Peer Y."/>
            <person name="Friml J."/>
            <person name="Beilby M."/>
            <person name="Dolan L."/>
            <person name="Kohara Y."/>
            <person name="Sugano S."/>
            <person name="Fujiyama A."/>
            <person name="Delaux P.-M."/>
            <person name="Quint M."/>
            <person name="TheiBen G."/>
            <person name="Hagemann M."/>
            <person name="Harholt J."/>
            <person name="Dunand C."/>
            <person name="Zachgo S."/>
            <person name="Langdale J."/>
            <person name="Maumus F."/>
            <person name="Straeten D.V.D."/>
            <person name="Gould S.B."/>
            <person name="Rensing S.A."/>
        </authorList>
    </citation>
    <scope>NUCLEOTIDE SEQUENCE [LARGE SCALE GENOMIC DNA]</scope>
    <source>
        <strain evidence="3 4">S276</strain>
    </source>
</reference>
<dbReference type="InterPro" id="IPR012337">
    <property type="entry name" value="RNaseH-like_sf"/>
</dbReference>
<protein>
    <recommendedName>
        <fullName evidence="2">DUF659 domain-containing protein</fullName>
    </recommendedName>
</protein>
<evidence type="ECO:0000313" key="4">
    <source>
        <dbReference type="Proteomes" id="UP000265515"/>
    </source>
</evidence>
<dbReference type="AlphaFoldDB" id="A0A388L675"/>
<evidence type="ECO:0000259" key="2">
    <source>
        <dbReference type="Pfam" id="PF04937"/>
    </source>
</evidence>
<feature type="compositionally biased region" description="Gly residues" evidence="1">
    <location>
        <begin position="634"/>
        <end position="644"/>
    </location>
</feature>
<dbReference type="InterPro" id="IPR007021">
    <property type="entry name" value="DUF659"/>
</dbReference>
<dbReference type="Pfam" id="PF04937">
    <property type="entry name" value="DUF659"/>
    <property type="match status" value="1"/>
</dbReference>
<feature type="region of interest" description="Disordered" evidence="1">
    <location>
        <begin position="99"/>
        <end position="121"/>
    </location>
</feature>
<feature type="compositionally biased region" description="Basic and acidic residues" evidence="1">
    <location>
        <begin position="662"/>
        <end position="682"/>
    </location>
</feature>
<feature type="region of interest" description="Disordered" evidence="1">
    <location>
        <begin position="182"/>
        <end position="206"/>
    </location>
</feature>
<feature type="region of interest" description="Disordered" evidence="1">
    <location>
        <begin position="609"/>
        <end position="697"/>
    </location>
</feature>
<gene>
    <name evidence="3" type="ORF">CBR_g25742</name>
</gene>
<proteinExistence type="predicted"/>
<organism evidence="3 4">
    <name type="scientific">Chara braunii</name>
    <name type="common">Braun's stonewort</name>
    <dbReference type="NCBI Taxonomy" id="69332"/>
    <lineage>
        <taxon>Eukaryota</taxon>
        <taxon>Viridiplantae</taxon>
        <taxon>Streptophyta</taxon>
        <taxon>Charophyceae</taxon>
        <taxon>Charales</taxon>
        <taxon>Characeae</taxon>
        <taxon>Chara</taxon>
    </lineage>
</organism>
<accession>A0A388L675</accession>
<dbReference type="SUPFAM" id="SSF53098">
    <property type="entry name" value="Ribonuclease H-like"/>
    <property type="match status" value="1"/>
</dbReference>
<sequence>MAGALGRSGLRKLHVCSQRGFRPTPACRCAQHCMLKCVFCGQEFQENQYVAARHFRPGKGCPSVTDEALVDIHYNLDYKLEGKILYRVLRFEELHSPAPAMDSRMDEGGAGGAGQERGEEEVVDVDNVENEGAEAAQPGPLTRDQRKSVVHEPWGQQGRFFKYAHVSARTQAHWDAEDAAAAVGKRKEREEGVRPGGQKRPRQNTITESYSSQLKVLWSSHNEITDMETVVRTADDVVGDLAEVKAPFYVTEATIMSDGRKSQDARPIVNFLAGESRGVMMVRTMNREGERDQAPDVLVHWIKVFDDFPPRWVNDICTDSASAYIAATNMLQGPQQRPEIRQITWLSCAVHVCNKMLLDIGLSSPWSKDIIVCERAVVRFIKEHGATLHIFRGESTHMGLIYPCETRFASVFAMMERLLAVRSALERTVDGDGWGLDSSVAQLARWVRWQVRHGSWWDSMGVLVHIMEPVYDMLRKLDRGGLHMSRVVQWTQYVTRDVAREVLALPPRVAHFIMQKVQARCAHMLEPAHAAAHLLCPSRRDLRGFSQFTDLRLPPGESDSWGDFSVDMQVMLDQISAMQPKTFTPAMRRELGVSPVEAKMEVVGREATLAGTQGEAAAGESTSPGMLGEAAGREAGGGKMGGGEAAAMPREVQGLHETGVPARDDPRLLPDLPLHDGQRTEDALAETEDMPTGLEDI</sequence>
<dbReference type="PANTHER" id="PTHR32166:SF123">
    <property type="entry name" value="BED-TYPE DOMAIN-CONTAINING PROTEIN"/>
    <property type="match status" value="1"/>
</dbReference>
<evidence type="ECO:0000313" key="3">
    <source>
        <dbReference type="EMBL" id="GBG77811.1"/>
    </source>
</evidence>
<evidence type="ECO:0000256" key="1">
    <source>
        <dbReference type="SAM" id="MobiDB-lite"/>
    </source>
</evidence>